<sequence>MRNLFAAFTLGLILALVGGYAWFATPRDGVIPVDMPVGSKSETFAVGEVLDGIRGMNRLIVFRSYLTAVTRTTETNLIGMEAKQTTITPAFVNYYVDLDAMRAEDVRIDGDTLRVKLPRLMIERPNVDVTRIEVIDQGLWSSLSDADKRNWKKNSNKAMKQLFERAQMKILIEAARDQALKSMVQNTRKIADRAGGLKLKVVVSF</sequence>
<comment type="caution">
    <text evidence="1">The sequence shown here is derived from an EMBL/GenBank/DDBJ whole genome shotgun (WGS) entry which is preliminary data.</text>
</comment>
<protein>
    <recommendedName>
        <fullName evidence="3">DUF4230 domain-containing protein</fullName>
    </recommendedName>
</protein>
<dbReference type="Proteomes" id="UP000321464">
    <property type="component" value="Unassembled WGS sequence"/>
</dbReference>
<dbReference type="RefSeq" id="WP_147161183.1">
    <property type="nucleotide sequence ID" value="NZ_BJYR01000028.1"/>
</dbReference>
<evidence type="ECO:0000313" key="2">
    <source>
        <dbReference type="Proteomes" id="UP000321464"/>
    </source>
</evidence>
<reference evidence="1 2" key="1">
    <citation type="submission" date="2019-07" db="EMBL/GenBank/DDBJ databases">
        <title>Whole genome shotgun sequence of Novosphingobium sediminis NBRC 106119.</title>
        <authorList>
            <person name="Hosoyama A."/>
            <person name="Uohara A."/>
            <person name="Ohji S."/>
            <person name="Ichikawa N."/>
        </authorList>
    </citation>
    <scope>NUCLEOTIDE SEQUENCE [LARGE SCALE GENOMIC DNA]</scope>
    <source>
        <strain evidence="1 2">NBRC 106119</strain>
    </source>
</reference>
<evidence type="ECO:0008006" key="3">
    <source>
        <dbReference type="Google" id="ProtNLM"/>
    </source>
</evidence>
<keyword evidence="2" id="KW-1185">Reference proteome</keyword>
<name>A0A512AQB0_9SPHN</name>
<dbReference type="InterPro" id="IPR025324">
    <property type="entry name" value="DUF4230"/>
</dbReference>
<organism evidence="1 2">
    <name type="scientific">Novosphingobium sediminis</name>
    <dbReference type="NCBI Taxonomy" id="707214"/>
    <lineage>
        <taxon>Bacteria</taxon>
        <taxon>Pseudomonadati</taxon>
        <taxon>Pseudomonadota</taxon>
        <taxon>Alphaproteobacteria</taxon>
        <taxon>Sphingomonadales</taxon>
        <taxon>Sphingomonadaceae</taxon>
        <taxon>Novosphingobium</taxon>
    </lineage>
</organism>
<evidence type="ECO:0000313" key="1">
    <source>
        <dbReference type="EMBL" id="GEO01870.1"/>
    </source>
</evidence>
<dbReference type="AlphaFoldDB" id="A0A512AQB0"/>
<dbReference type="EMBL" id="BJYR01000028">
    <property type="protein sequence ID" value="GEO01870.1"/>
    <property type="molecule type" value="Genomic_DNA"/>
</dbReference>
<accession>A0A512AQB0</accession>
<dbReference type="Pfam" id="PF14014">
    <property type="entry name" value="DUF4230"/>
    <property type="match status" value="1"/>
</dbReference>
<dbReference type="OrthoDB" id="7558887at2"/>
<proteinExistence type="predicted"/>
<gene>
    <name evidence="1" type="ORF">NSE01_37020</name>
</gene>